<protein>
    <submittedName>
        <fullName evidence="2">Uncharacterized protein</fullName>
    </submittedName>
</protein>
<dbReference type="EMBL" id="MU620892">
    <property type="protein sequence ID" value="KAI8584628.1"/>
    <property type="molecule type" value="Genomic_DNA"/>
</dbReference>
<gene>
    <name evidence="2" type="ORF">K450DRAFT_217207</name>
</gene>
<sequence>MVKQLFLLVAMALIICSLPMAFAVEGKLTYAPSKRNRSLNLISPPGATCIILKLPTWYIINDTSASITTFGDANCQEVLRIIIPGEEWETQMSDEPVVALVFHRDN</sequence>
<feature type="signal peptide" evidence="1">
    <location>
        <begin position="1"/>
        <end position="23"/>
    </location>
</feature>
<evidence type="ECO:0000313" key="2">
    <source>
        <dbReference type="EMBL" id="KAI8584628.1"/>
    </source>
</evidence>
<dbReference type="GeneID" id="75910361"/>
<dbReference type="Proteomes" id="UP001206595">
    <property type="component" value="Unassembled WGS sequence"/>
</dbReference>
<evidence type="ECO:0000256" key="1">
    <source>
        <dbReference type="SAM" id="SignalP"/>
    </source>
</evidence>
<reference evidence="2" key="2">
    <citation type="journal article" date="2022" name="Proc. Natl. Acad. Sci. U.S.A.">
        <title>Diploid-dominant life cycles characterize the early evolution of Fungi.</title>
        <authorList>
            <person name="Amses K.R."/>
            <person name="Simmons D.R."/>
            <person name="Longcore J.E."/>
            <person name="Mondo S.J."/>
            <person name="Seto K."/>
            <person name="Jeronimo G.H."/>
            <person name="Bonds A.E."/>
            <person name="Quandt C.A."/>
            <person name="Davis W.J."/>
            <person name="Chang Y."/>
            <person name="Federici B.A."/>
            <person name="Kuo A."/>
            <person name="LaButti K."/>
            <person name="Pangilinan J."/>
            <person name="Andreopoulos W."/>
            <person name="Tritt A."/>
            <person name="Riley R."/>
            <person name="Hundley H."/>
            <person name="Johnson J."/>
            <person name="Lipzen A."/>
            <person name="Barry K."/>
            <person name="Lang B.F."/>
            <person name="Cuomo C.A."/>
            <person name="Buchler N.E."/>
            <person name="Grigoriev I.V."/>
            <person name="Spatafora J.W."/>
            <person name="Stajich J.E."/>
            <person name="James T.Y."/>
        </authorList>
    </citation>
    <scope>NUCLEOTIDE SEQUENCE</scope>
    <source>
        <strain evidence="2">AG</strain>
    </source>
</reference>
<dbReference type="AlphaFoldDB" id="A0AAD5HJR7"/>
<name>A0AAD5HJR7_UMBRA</name>
<keyword evidence="3" id="KW-1185">Reference proteome</keyword>
<evidence type="ECO:0000313" key="3">
    <source>
        <dbReference type="Proteomes" id="UP001206595"/>
    </source>
</evidence>
<comment type="caution">
    <text evidence="2">The sequence shown here is derived from an EMBL/GenBank/DDBJ whole genome shotgun (WGS) entry which is preliminary data.</text>
</comment>
<dbReference type="RefSeq" id="XP_051449632.1">
    <property type="nucleotide sequence ID" value="XM_051585011.1"/>
</dbReference>
<organism evidence="2 3">
    <name type="scientific">Umbelopsis ramanniana AG</name>
    <dbReference type="NCBI Taxonomy" id="1314678"/>
    <lineage>
        <taxon>Eukaryota</taxon>
        <taxon>Fungi</taxon>
        <taxon>Fungi incertae sedis</taxon>
        <taxon>Mucoromycota</taxon>
        <taxon>Mucoromycotina</taxon>
        <taxon>Umbelopsidomycetes</taxon>
        <taxon>Umbelopsidales</taxon>
        <taxon>Umbelopsidaceae</taxon>
        <taxon>Umbelopsis</taxon>
    </lineage>
</organism>
<proteinExistence type="predicted"/>
<keyword evidence="1" id="KW-0732">Signal</keyword>
<reference evidence="2" key="1">
    <citation type="submission" date="2021-06" db="EMBL/GenBank/DDBJ databases">
        <authorList>
            <consortium name="DOE Joint Genome Institute"/>
            <person name="Mondo S.J."/>
            <person name="Amses K.R."/>
            <person name="Simmons D.R."/>
            <person name="Longcore J.E."/>
            <person name="Seto K."/>
            <person name="Alves G.H."/>
            <person name="Bonds A.E."/>
            <person name="Quandt C.A."/>
            <person name="Davis W.J."/>
            <person name="Chang Y."/>
            <person name="Letcher P.M."/>
            <person name="Powell M.J."/>
            <person name="Kuo A."/>
            <person name="Labutti K."/>
            <person name="Pangilinan J."/>
            <person name="Andreopoulos W."/>
            <person name="Tritt A."/>
            <person name="Riley R."/>
            <person name="Hundley H."/>
            <person name="Johnson J."/>
            <person name="Lipzen A."/>
            <person name="Barry K."/>
            <person name="Berbee M.L."/>
            <person name="Buchler N.E."/>
            <person name="Grigoriev I.V."/>
            <person name="Spatafora J.W."/>
            <person name="Stajich J.E."/>
            <person name="James T.Y."/>
        </authorList>
    </citation>
    <scope>NUCLEOTIDE SEQUENCE</scope>
    <source>
        <strain evidence="2">AG</strain>
    </source>
</reference>
<feature type="chain" id="PRO_5042109085" evidence="1">
    <location>
        <begin position="24"/>
        <end position="106"/>
    </location>
</feature>
<accession>A0AAD5HJR7</accession>